<dbReference type="CDD" id="cd02440">
    <property type="entry name" value="AdoMet_MTases"/>
    <property type="match status" value="1"/>
</dbReference>
<dbReference type="SUPFAM" id="SSF53335">
    <property type="entry name" value="S-adenosyl-L-methionine-dependent methyltransferases"/>
    <property type="match status" value="1"/>
</dbReference>
<accession>A0ABW3TLN3</accession>
<dbReference type="RefSeq" id="WP_343962841.1">
    <property type="nucleotide sequence ID" value="NZ_BAAAKZ010000019.1"/>
</dbReference>
<dbReference type="Gene3D" id="3.40.50.150">
    <property type="entry name" value="Vaccinia Virus protein VP39"/>
    <property type="match status" value="1"/>
</dbReference>
<gene>
    <name evidence="2" type="ORF">ACFQ3U_05680</name>
</gene>
<dbReference type="PANTHER" id="PTHR13627:SF31">
    <property type="entry name" value="RIBITOL 5-PHOSPHATE TRANSFERASE FKRP"/>
    <property type="match status" value="1"/>
</dbReference>
<name>A0ABW3TLN3_9MICO</name>
<protein>
    <submittedName>
        <fullName evidence="2">Class I SAM-dependent methyltransferase</fullName>
    </submittedName>
</protein>
<feature type="coiled-coil region" evidence="1">
    <location>
        <begin position="538"/>
        <end position="565"/>
    </location>
</feature>
<dbReference type="PANTHER" id="PTHR13627">
    <property type="entry name" value="FUKUTIN RELATED PROTEIN"/>
    <property type="match status" value="1"/>
</dbReference>
<dbReference type="EMBL" id="JBHTLY010000002">
    <property type="protein sequence ID" value="MFD1201382.1"/>
    <property type="molecule type" value="Genomic_DNA"/>
</dbReference>
<evidence type="ECO:0000313" key="3">
    <source>
        <dbReference type="Proteomes" id="UP001597181"/>
    </source>
</evidence>
<reference evidence="3" key="1">
    <citation type="journal article" date="2019" name="Int. J. Syst. Evol. Microbiol.">
        <title>The Global Catalogue of Microorganisms (GCM) 10K type strain sequencing project: providing services to taxonomists for standard genome sequencing and annotation.</title>
        <authorList>
            <consortium name="The Broad Institute Genomics Platform"/>
            <consortium name="The Broad Institute Genome Sequencing Center for Infectious Disease"/>
            <person name="Wu L."/>
            <person name="Ma J."/>
        </authorList>
    </citation>
    <scope>NUCLEOTIDE SEQUENCE [LARGE SCALE GENOMIC DNA]</scope>
    <source>
        <strain evidence="3">CCUG 50213</strain>
    </source>
</reference>
<proteinExistence type="predicted"/>
<organism evidence="2 3">
    <name type="scientific">Leucobacter albus</name>
    <dbReference type="NCBI Taxonomy" id="272210"/>
    <lineage>
        <taxon>Bacteria</taxon>
        <taxon>Bacillati</taxon>
        <taxon>Actinomycetota</taxon>
        <taxon>Actinomycetes</taxon>
        <taxon>Micrococcales</taxon>
        <taxon>Microbacteriaceae</taxon>
        <taxon>Leucobacter</taxon>
    </lineage>
</organism>
<dbReference type="InterPro" id="IPR029063">
    <property type="entry name" value="SAM-dependent_MTases_sf"/>
</dbReference>
<dbReference type="GO" id="GO:0008168">
    <property type="term" value="F:methyltransferase activity"/>
    <property type="evidence" value="ECO:0007669"/>
    <property type="project" value="UniProtKB-KW"/>
</dbReference>
<keyword evidence="2" id="KW-0808">Transferase</keyword>
<keyword evidence="3" id="KW-1185">Reference proteome</keyword>
<dbReference type="Proteomes" id="UP001597181">
    <property type="component" value="Unassembled WGS sequence"/>
</dbReference>
<dbReference type="InterPro" id="IPR052613">
    <property type="entry name" value="LicD_transferase"/>
</dbReference>
<evidence type="ECO:0000256" key="1">
    <source>
        <dbReference type="SAM" id="Coils"/>
    </source>
</evidence>
<keyword evidence="2" id="KW-0489">Methyltransferase</keyword>
<evidence type="ECO:0000313" key="2">
    <source>
        <dbReference type="EMBL" id="MFD1201382.1"/>
    </source>
</evidence>
<dbReference type="GO" id="GO:0032259">
    <property type="term" value="P:methylation"/>
    <property type="evidence" value="ECO:0007669"/>
    <property type="project" value="UniProtKB-KW"/>
</dbReference>
<keyword evidence="1" id="KW-0175">Coiled coil</keyword>
<sequence length="597" mass="66961">MPTIEFHMQLKVSSRGVRLVAIPRDVISLDVLFDGVRVWSIEVLKLDDPANAFLEWPEPLRPYLQGKSTVALRDSASQRTLAEAEHSFSDTGSAVSVVDDRGNRLAINKWGRLGKTLDGVDEAFQDRITARTVEIVGELQALGLRPFVVGGTLLGGVRDGTLLPHDDDADVAYLSEYTNPVDVAAEGLRVGHALTASGHYIVRHSATHMQLYFFAPDGDVDHYVDVFSAFYTEDGFLNQPFHVRGQLSMDQMLPFGTVSIRGVSFPSPRDPDAWLEINYDENWRTPIPGYKLETPRSTQRRFQNWFGSYNFHRDFWNEYYSRERPAAWNIAADWIRAQLEDSGSRTVVDLGAGDGAHTAQMAASWSDRRIIGVDYSYRAQKLSAEHDLSNLSFVHLNLYRLRSLGFTQLFDIQGAFDLSMNHFLEQVGAVARTNAWRLIRMSLSAGGRAVGTVYTKPAPDVKYQDPTGWHLTPHQLVTEAASFGISVEFQDLVVVGDMSTGRAPVGLVFSMADNDIDSPRERPSMRDRVRQVLRRAFLSADASELEELKQRIVELERDLDGYRRDSLRVAELLDLAEQTFAPSPVRTSTDGKLPYSE</sequence>
<comment type="caution">
    <text evidence="2">The sequence shown here is derived from an EMBL/GenBank/DDBJ whole genome shotgun (WGS) entry which is preliminary data.</text>
</comment>